<feature type="compositionally biased region" description="Polar residues" evidence="1">
    <location>
        <begin position="354"/>
        <end position="368"/>
    </location>
</feature>
<feature type="signal peptide" evidence="2">
    <location>
        <begin position="1"/>
        <end position="20"/>
    </location>
</feature>
<proteinExistence type="predicted"/>
<keyword evidence="4" id="KW-1185">Reference proteome</keyword>
<dbReference type="Proteomes" id="UP001056384">
    <property type="component" value="Chromosome 3"/>
</dbReference>
<name>A0A9Q9EJ09_9PEZI</name>
<dbReference type="PANTHER" id="PTHR35340">
    <property type="entry name" value="PQQ ENZYME REPEAT PROTEIN-RELATED"/>
    <property type="match status" value="1"/>
</dbReference>
<dbReference type="PANTHER" id="PTHR35340:SF8">
    <property type="entry name" value="ASST-DOMAIN-CONTAINING PROTEIN"/>
    <property type="match status" value="1"/>
</dbReference>
<sequence>MFSHRAGVFLLAKCIVTTYASLDLAFGDDSDLTNFVTRPEIRTPRFNVSIYDESQIAPGYWFVAPYAMIFQEPHAHKYYQPCQTGPTIYDNRGELVWSGACKVKNQNTCDFRAWQFNDILYTSAILTPFRDAHDPQGHGIVMDKSFNEVGEIRVPPTEHNINMHELNLVDHGTKVLHIVHEPAAMNLSQLEPGLESGWILDIGFREVDMNTGDLGFEWWAYRGGHVDPITDSKVPFKGGSSRPKSWNWFHGNSVEKNANGDYMLSSRFTDVPSTRYLAKTAQSSGDSEARNHLLHKISHSPASTMLDGYLALATRRSSRYSGGSGGGYGGYYRKSDAVRDNQQAAAASGEKSSKVQPPATTLHTQITEPTPEFTIQPIEEPAQASSVDESPSMTIQPVETAPVQPPAETYITAFEVGP</sequence>
<evidence type="ECO:0000313" key="3">
    <source>
        <dbReference type="EMBL" id="USW50883.1"/>
    </source>
</evidence>
<dbReference type="InterPro" id="IPR039535">
    <property type="entry name" value="ASST-like"/>
</dbReference>
<evidence type="ECO:0000256" key="2">
    <source>
        <dbReference type="SAM" id="SignalP"/>
    </source>
</evidence>
<dbReference type="OrthoDB" id="5427350at2759"/>
<gene>
    <name evidence="3" type="ORF">Slin15195_G042020</name>
</gene>
<feature type="compositionally biased region" description="Polar residues" evidence="1">
    <location>
        <begin position="383"/>
        <end position="397"/>
    </location>
</feature>
<keyword evidence="2" id="KW-0732">Signal</keyword>
<organism evidence="3 4">
    <name type="scientific">Septoria linicola</name>
    <dbReference type="NCBI Taxonomy" id="215465"/>
    <lineage>
        <taxon>Eukaryota</taxon>
        <taxon>Fungi</taxon>
        <taxon>Dikarya</taxon>
        <taxon>Ascomycota</taxon>
        <taxon>Pezizomycotina</taxon>
        <taxon>Dothideomycetes</taxon>
        <taxon>Dothideomycetidae</taxon>
        <taxon>Mycosphaerellales</taxon>
        <taxon>Mycosphaerellaceae</taxon>
        <taxon>Septoria</taxon>
    </lineage>
</organism>
<evidence type="ECO:0000256" key="1">
    <source>
        <dbReference type="SAM" id="MobiDB-lite"/>
    </source>
</evidence>
<dbReference type="Pfam" id="PF14269">
    <property type="entry name" value="Arylsulfotran_2"/>
    <property type="match status" value="1"/>
</dbReference>
<feature type="region of interest" description="Disordered" evidence="1">
    <location>
        <begin position="339"/>
        <end position="406"/>
    </location>
</feature>
<dbReference type="EMBL" id="CP099420">
    <property type="protein sequence ID" value="USW50883.1"/>
    <property type="molecule type" value="Genomic_DNA"/>
</dbReference>
<reference evidence="3" key="1">
    <citation type="submission" date="2022-06" db="EMBL/GenBank/DDBJ databases">
        <title>Complete genome sequences of two strains of the flax pathogen Septoria linicola.</title>
        <authorList>
            <person name="Lapalu N."/>
            <person name="Simon A."/>
            <person name="Demenou B."/>
            <person name="Paumier D."/>
            <person name="Guillot M.-P."/>
            <person name="Gout L."/>
            <person name="Valade R."/>
        </authorList>
    </citation>
    <scope>NUCLEOTIDE SEQUENCE</scope>
    <source>
        <strain evidence="3">SE15195</strain>
    </source>
</reference>
<evidence type="ECO:0000313" key="4">
    <source>
        <dbReference type="Proteomes" id="UP001056384"/>
    </source>
</evidence>
<dbReference type="InterPro" id="IPR053143">
    <property type="entry name" value="Arylsulfate_ST"/>
</dbReference>
<dbReference type="AlphaFoldDB" id="A0A9Q9EJ09"/>
<protein>
    <submittedName>
        <fullName evidence="3">Arylsulfotransferase</fullName>
    </submittedName>
</protein>
<feature type="chain" id="PRO_5040394542" evidence="2">
    <location>
        <begin position="21"/>
        <end position="418"/>
    </location>
</feature>
<accession>A0A9Q9EJ09</accession>